<dbReference type="PANTHER" id="PTHR22576">
    <property type="entry name" value="MUCOSA ASSOCIATED LYMPHOID TISSUE LYMPHOMA TRANSLOCATION PROTEIN 1/PARACASPASE"/>
    <property type="match status" value="1"/>
</dbReference>
<evidence type="ECO:0000259" key="2">
    <source>
        <dbReference type="Pfam" id="PF03781"/>
    </source>
</evidence>
<protein>
    <submittedName>
        <fullName evidence="3">Caspase domain protein</fullName>
    </submittedName>
</protein>
<dbReference type="InterPro" id="IPR011600">
    <property type="entry name" value="Pept_C14_caspase"/>
</dbReference>
<proteinExistence type="predicted"/>
<dbReference type="InterPro" id="IPR016187">
    <property type="entry name" value="CTDL_fold"/>
</dbReference>
<dbReference type="GO" id="GO:0006508">
    <property type="term" value="P:proteolysis"/>
    <property type="evidence" value="ECO:0007669"/>
    <property type="project" value="InterPro"/>
</dbReference>
<dbReference type="AlphaFoldDB" id="A0A5C6B6F9"/>
<sequence>MSLVMFPRDFDDRRSMKHLILILTLIPTLLFSCPALGQDKYAVVVGVEVYDTSVFENLPWSDEDATHLGDALGGLGFQTTVMTSGSDSFRLRPTSASKIEKQIRSVAASCAAGDTLLISLSGHGVQFSDEPLLPSGVRETYFCPSEADLADKASLLKISDVFQLMSDAPATQKLLLVDACQESVLSETGRRKSAKRIELGSVHENRHSVPGGMSVLFSCKSGQFSWQHDPLQHSVFSFHVIRYLRGQADSRFYDNEQIDLSGLQFYVSKRTNDYVIGKGLSPDGQLPVMRGSSTNWTIGRRGLTGPRSILGMTFHPVATGVWFAETEVTRQQWRQRTGADPWGENGLNGDRFPATRVSWEMAKKFCEDLTRQARADGSITRSEKLDLPTLSQWTSVAQNTAQDNLPDIGWTSENSGKTLRQAATKTADSFSLHDLFGNVWEWCDSPDSDKPACGGSYRYPASIAVSDEASYYESDQAFSDIGFRVALINESP</sequence>
<organism evidence="3 4">
    <name type="scientific">Stieleria varia</name>
    <dbReference type="NCBI Taxonomy" id="2528005"/>
    <lineage>
        <taxon>Bacteria</taxon>
        <taxon>Pseudomonadati</taxon>
        <taxon>Planctomycetota</taxon>
        <taxon>Planctomycetia</taxon>
        <taxon>Pirellulales</taxon>
        <taxon>Pirellulaceae</taxon>
        <taxon>Stieleria</taxon>
    </lineage>
</organism>
<evidence type="ECO:0000313" key="4">
    <source>
        <dbReference type="Proteomes" id="UP000320176"/>
    </source>
</evidence>
<dbReference type="SUPFAM" id="SSF52129">
    <property type="entry name" value="Caspase-like"/>
    <property type="match status" value="1"/>
</dbReference>
<dbReference type="SUPFAM" id="SSF56436">
    <property type="entry name" value="C-type lectin-like"/>
    <property type="match status" value="1"/>
</dbReference>
<feature type="domain" description="Sulfatase-modifying factor enzyme-like" evidence="2">
    <location>
        <begin position="327"/>
        <end position="485"/>
    </location>
</feature>
<dbReference type="InterPro" id="IPR042095">
    <property type="entry name" value="SUMF_sf"/>
</dbReference>
<dbReference type="PANTHER" id="PTHR22576:SF37">
    <property type="entry name" value="MUCOSA-ASSOCIATED LYMPHOID TISSUE LYMPHOMA TRANSLOCATION PROTEIN 1"/>
    <property type="match status" value="1"/>
</dbReference>
<dbReference type="Gene3D" id="3.40.50.1460">
    <property type="match status" value="1"/>
</dbReference>
<dbReference type="InterPro" id="IPR052039">
    <property type="entry name" value="Caspase-related_regulators"/>
</dbReference>
<name>A0A5C6B6F9_9BACT</name>
<dbReference type="Proteomes" id="UP000320176">
    <property type="component" value="Unassembled WGS sequence"/>
</dbReference>
<comment type="caution">
    <text evidence="3">The sequence shown here is derived from an EMBL/GenBank/DDBJ whole genome shotgun (WGS) entry which is preliminary data.</text>
</comment>
<dbReference type="Pfam" id="PF03781">
    <property type="entry name" value="FGE-sulfatase"/>
    <property type="match status" value="1"/>
</dbReference>
<keyword evidence="4" id="KW-1185">Reference proteome</keyword>
<dbReference type="EMBL" id="SJPN01000001">
    <property type="protein sequence ID" value="TWU07865.1"/>
    <property type="molecule type" value="Genomic_DNA"/>
</dbReference>
<evidence type="ECO:0000259" key="1">
    <source>
        <dbReference type="Pfam" id="PF00656"/>
    </source>
</evidence>
<evidence type="ECO:0000313" key="3">
    <source>
        <dbReference type="EMBL" id="TWU07865.1"/>
    </source>
</evidence>
<dbReference type="Pfam" id="PF00656">
    <property type="entry name" value="Peptidase_C14"/>
    <property type="match status" value="1"/>
</dbReference>
<reference evidence="3 4" key="1">
    <citation type="submission" date="2019-02" db="EMBL/GenBank/DDBJ databases">
        <title>Deep-cultivation of Planctomycetes and their phenomic and genomic characterization uncovers novel biology.</title>
        <authorList>
            <person name="Wiegand S."/>
            <person name="Jogler M."/>
            <person name="Boedeker C."/>
            <person name="Pinto D."/>
            <person name="Vollmers J."/>
            <person name="Rivas-Marin E."/>
            <person name="Kohn T."/>
            <person name="Peeters S.H."/>
            <person name="Heuer A."/>
            <person name="Rast P."/>
            <person name="Oberbeckmann S."/>
            <person name="Bunk B."/>
            <person name="Jeske O."/>
            <person name="Meyerdierks A."/>
            <person name="Storesund J.E."/>
            <person name="Kallscheuer N."/>
            <person name="Luecker S."/>
            <person name="Lage O.M."/>
            <person name="Pohl T."/>
            <person name="Merkel B.J."/>
            <person name="Hornburger P."/>
            <person name="Mueller R.-W."/>
            <person name="Bruemmer F."/>
            <person name="Labrenz M."/>
            <person name="Spormann A.M."/>
            <person name="Op Den Camp H."/>
            <person name="Overmann J."/>
            <person name="Amann R."/>
            <person name="Jetten M.S.M."/>
            <person name="Mascher T."/>
            <person name="Medema M.H."/>
            <person name="Devos D.P."/>
            <person name="Kaster A.-K."/>
            <person name="Ovreas L."/>
            <person name="Rohde M."/>
            <person name="Galperin M.Y."/>
            <person name="Jogler C."/>
        </authorList>
    </citation>
    <scope>NUCLEOTIDE SEQUENCE [LARGE SCALE GENOMIC DNA]</scope>
    <source>
        <strain evidence="3 4">Pla52n</strain>
    </source>
</reference>
<dbReference type="GO" id="GO:0004197">
    <property type="term" value="F:cysteine-type endopeptidase activity"/>
    <property type="evidence" value="ECO:0007669"/>
    <property type="project" value="InterPro"/>
</dbReference>
<dbReference type="Gene3D" id="3.90.1580.10">
    <property type="entry name" value="paralog of FGE (formylglycine-generating enzyme)"/>
    <property type="match status" value="1"/>
</dbReference>
<feature type="domain" description="Peptidase C14 caspase" evidence="1">
    <location>
        <begin position="40"/>
        <end position="250"/>
    </location>
</feature>
<dbReference type="InterPro" id="IPR005532">
    <property type="entry name" value="SUMF_dom"/>
</dbReference>
<dbReference type="InterPro" id="IPR029030">
    <property type="entry name" value="Caspase-like_dom_sf"/>
</dbReference>
<gene>
    <name evidence="3" type="ORF">Pla52n_04410</name>
</gene>
<accession>A0A5C6B6F9</accession>